<protein>
    <recommendedName>
        <fullName evidence="11">Arginine--tRNA ligase</fullName>
        <ecNumber evidence="11">6.1.1.19</ecNumber>
    </recommendedName>
    <alternativeName>
        <fullName evidence="11">Arginyl-tRNA synthetase</fullName>
        <shortName evidence="11">ArgRS</shortName>
    </alternativeName>
</protein>
<keyword evidence="16" id="KW-1185">Reference proteome</keyword>
<keyword evidence="4 11" id="KW-0963">Cytoplasm</keyword>
<evidence type="ECO:0000256" key="1">
    <source>
        <dbReference type="ARBA" id="ARBA00004496"/>
    </source>
</evidence>
<feature type="domain" description="DALR anticodon binding" evidence="13">
    <location>
        <begin position="437"/>
        <end position="556"/>
    </location>
</feature>
<dbReference type="Pfam" id="PF03485">
    <property type="entry name" value="Arg_tRNA_synt_N"/>
    <property type="match status" value="1"/>
</dbReference>
<dbReference type="PANTHER" id="PTHR11956:SF5">
    <property type="entry name" value="ARGININE--TRNA LIGASE, CYTOPLASMIC"/>
    <property type="match status" value="1"/>
</dbReference>
<dbReference type="HAMAP" id="MF_00123">
    <property type="entry name" value="Arg_tRNA_synth"/>
    <property type="match status" value="1"/>
</dbReference>
<dbReference type="RefSeq" id="WP_089965097.1">
    <property type="nucleotide sequence ID" value="NZ_FOCQ01000002.1"/>
</dbReference>
<dbReference type="GO" id="GO:0005524">
    <property type="term" value="F:ATP binding"/>
    <property type="evidence" value="ECO:0007669"/>
    <property type="project" value="UniProtKB-UniRule"/>
</dbReference>
<evidence type="ECO:0000256" key="11">
    <source>
        <dbReference type="HAMAP-Rule" id="MF_00123"/>
    </source>
</evidence>
<dbReference type="AlphaFoldDB" id="A0A1H8BIB4"/>
<dbReference type="SUPFAM" id="SSF47323">
    <property type="entry name" value="Anticodon-binding domain of a subclass of class I aminoacyl-tRNA synthetases"/>
    <property type="match status" value="1"/>
</dbReference>
<accession>A0A1H8BIB4</accession>
<evidence type="ECO:0000256" key="10">
    <source>
        <dbReference type="ARBA" id="ARBA00049339"/>
    </source>
</evidence>
<evidence type="ECO:0000313" key="15">
    <source>
        <dbReference type="EMBL" id="SEM81884.1"/>
    </source>
</evidence>
<dbReference type="SMART" id="SM00836">
    <property type="entry name" value="DALR_1"/>
    <property type="match status" value="1"/>
</dbReference>
<dbReference type="PRINTS" id="PR01038">
    <property type="entry name" value="TRNASYNTHARG"/>
</dbReference>
<proteinExistence type="inferred from homology"/>
<feature type="domain" description="Arginyl tRNA synthetase N-terminal" evidence="14">
    <location>
        <begin position="9"/>
        <end position="95"/>
    </location>
</feature>
<dbReference type="EMBL" id="FOCQ01000002">
    <property type="protein sequence ID" value="SEM81884.1"/>
    <property type="molecule type" value="Genomic_DNA"/>
</dbReference>
<evidence type="ECO:0000259" key="13">
    <source>
        <dbReference type="SMART" id="SM00836"/>
    </source>
</evidence>
<dbReference type="Pfam" id="PF05746">
    <property type="entry name" value="DALR_1"/>
    <property type="match status" value="1"/>
</dbReference>
<dbReference type="NCBIfam" id="TIGR00456">
    <property type="entry name" value="argS"/>
    <property type="match status" value="1"/>
</dbReference>
<dbReference type="GO" id="GO:0004814">
    <property type="term" value="F:arginine-tRNA ligase activity"/>
    <property type="evidence" value="ECO:0007669"/>
    <property type="project" value="UniProtKB-UniRule"/>
</dbReference>
<keyword evidence="7 11" id="KW-0067">ATP-binding</keyword>
<evidence type="ECO:0000256" key="9">
    <source>
        <dbReference type="ARBA" id="ARBA00023146"/>
    </source>
</evidence>
<dbReference type="STRING" id="1173111.SAMN05444955_102171"/>
<organism evidence="15 16">
    <name type="scientific">Lihuaxuella thermophila</name>
    <dbReference type="NCBI Taxonomy" id="1173111"/>
    <lineage>
        <taxon>Bacteria</taxon>
        <taxon>Bacillati</taxon>
        <taxon>Bacillota</taxon>
        <taxon>Bacilli</taxon>
        <taxon>Bacillales</taxon>
        <taxon>Thermoactinomycetaceae</taxon>
        <taxon>Lihuaxuella</taxon>
    </lineage>
</organism>
<gene>
    <name evidence="11" type="primary">argS</name>
    <name evidence="15" type="ORF">SAMN05444955_102171</name>
</gene>
<dbReference type="InterPro" id="IPR001412">
    <property type="entry name" value="aa-tRNA-synth_I_CS"/>
</dbReference>
<keyword evidence="9 11" id="KW-0030">Aminoacyl-tRNA synthetase</keyword>
<evidence type="ECO:0000256" key="12">
    <source>
        <dbReference type="RuleBase" id="RU363038"/>
    </source>
</evidence>
<dbReference type="PANTHER" id="PTHR11956">
    <property type="entry name" value="ARGINYL-TRNA SYNTHETASE"/>
    <property type="match status" value="1"/>
</dbReference>
<evidence type="ECO:0000256" key="2">
    <source>
        <dbReference type="ARBA" id="ARBA00005594"/>
    </source>
</evidence>
<dbReference type="InterPro" id="IPR001278">
    <property type="entry name" value="Arg-tRNA-ligase"/>
</dbReference>
<dbReference type="CDD" id="cd07956">
    <property type="entry name" value="Anticodon_Ia_Arg"/>
    <property type="match status" value="1"/>
</dbReference>
<reference evidence="15 16" key="1">
    <citation type="submission" date="2016-10" db="EMBL/GenBank/DDBJ databases">
        <authorList>
            <person name="de Groot N.N."/>
        </authorList>
    </citation>
    <scope>NUCLEOTIDE SEQUENCE [LARGE SCALE GENOMIC DNA]</scope>
    <source>
        <strain evidence="15 16">DSM 46701</strain>
    </source>
</reference>
<comment type="subcellular location">
    <subcellularLocation>
        <location evidence="1 11">Cytoplasm</location>
    </subcellularLocation>
</comment>
<name>A0A1H8BIB4_9BACL</name>
<evidence type="ECO:0000256" key="5">
    <source>
        <dbReference type="ARBA" id="ARBA00022598"/>
    </source>
</evidence>
<evidence type="ECO:0000256" key="3">
    <source>
        <dbReference type="ARBA" id="ARBA00011245"/>
    </source>
</evidence>
<dbReference type="InterPro" id="IPR009080">
    <property type="entry name" value="tRNAsynth_Ia_anticodon-bd"/>
</dbReference>
<comment type="similarity">
    <text evidence="2 11 12">Belongs to the class-I aminoacyl-tRNA synthetase family.</text>
</comment>
<dbReference type="Proteomes" id="UP000199695">
    <property type="component" value="Unassembled WGS sequence"/>
</dbReference>
<keyword evidence="5 11" id="KW-0436">Ligase</keyword>
<dbReference type="GO" id="GO:0006420">
    <property type="term" value="P:arginyl-tRNA aminoacylation"/>
    <property type="evidence" value="ECO:0007669"/>
    <property type="project" value="UniProtKB-UniRule"/>
</dbReference>
<dbReference type="Gene3D" id="1.10.730.10">
    <property type="entry name" value="Isoleucyl-tRNA Synthetase, Domain 1"/>
    <property type="match status" value="1"/>
</dbReference>
<dbReference type="Gene3D" id="3.30.1360.70">
    <property type="entry name" value="Arginyl tRNA synthetase N-terminal domain"/>
    <property type="match status" value="1"/>
</dbReference>
<dbReference type="InterPro" id="IPR014729">
    <property type="entry name" value="Rossmann-like_a/b/a_fold"/>
</dbReference>
<dbReference type="SMART" id="SM01016">
    <property type="entry name" value="Arg_tRNA_synt_N"/>
    <property type="match status" value="1"/>
</dbReference>
<evidence type="ECO:0000256" key="4">
    <source>
        <dbReference type="ARBA" id="ARBA00022490"/>
    </source>
</evidence>
<evidence type="ECO:0000256" key="7">
    <source>
        <dbReference type="ARBA" id="ARBA00022840"/>
    </source>
</evidence>
<evidence type="ECO:0000259" key="14">
    <source>
        <dbReference type="SMART" id="SM01016"/>
    </source>
</evidence>
<dbReference type="FunFam" id="3.30.1360.70:FF:000003">
    <property type="entry name" value="Arginine--tRNA ligase"/>
    <property type="match status" value="1"/>
</dbReference>
<dbReference type="OrthoDB" id="9805987at2"/>
<dbReference type="PROSITE" id="PS00178">
    <property type="entry name" value="AA_TRNA_LIGASE_I"/>
    <property type="match status" value="1"/>
</dbReference>
<sequence length="556" mass="62865">MNPLEQMKETLKEQIRQAVVAAGIVGEGDLPEVILEVPREKAHGDFATNMAMQLTRIARRNPREIAAAIVDKIDRQKAGIRDIQIAGPGFINFFMDRSFLTRVLTEIRAAGEKYGRSDTGRGEKINVEFTSANPTGNLHLGHARGAAVGDALCNILDAAGYDVTREYYINDAGNQMNMMALSIEARYLEGLGREFTFPEDGYRGQEMIDIARELIRSEGERLLSLDREERLAYLKEYGKKKLLAKIESDLKKYRVEFDVWFSELSLYESGEIQEALAELKEKGYTYEQDGALWLRSTAFGDDKDRVLIKKDGSYTYLTPDIAYHRNKLRRGFDRLINIWGADHHGYIARMKAALAALGYDPDRLEVLVTQMVKLYQGGELVKMSKRTGKAVTMEELMEEVGVDATRYFFAMRSPDTHLDFDMDLAVSQSNENPVYYVQYAHARICSVFRQAEEKGISPSWEPAHLARLTAEQELDLMQKLGEFPAEIASAAQQLAPHRLVRYLFDLATQFHSFYNAHRVITDDADLSRARLALLDGVAQVVKNGLKLVGVHAPERM</sequence>
<dbReference type="Pfam" id="PF00750">
    <property type="entry name" value="tRNA-synt_1d"/>
    <property type="match status" value="1"/>
</dbReference>
<dbReference type="SUPFAM" id="SSF52374">
    <property type="entry name" value="Nucleotidylyl transferase"/>
    <property type="match status" value="1"/>
</dbReference>
<comment type="catalytic activity">
    <reaction evidence="10 11">
        <text>tRNA(Arg) + L-arginine + ATP = L-arginyl-tRNA(Arg) + AMP + diphosphate</text>
        <dbReference type="Rhea" id="RHEA:20301"/>
        <dbReference type="Rhea" id="RHEA-COMP:9658"/>
        <dbReference type="Rhea" id="RHEA-COMP:9673"/>
        <dbReference type="ChEBI" id="CHEBI:30616"/>
        <dbReference type="ChEBI" id="CHEBI:32682"/>
        <dbReference type="ChEBI" id="CHEBI:33019"/>
        <dbReference type="ChEBI" id="CHEBI:78442"/>
        <dbReference type="ChEBI" id="CHEBI:78513"/>
        <dbReference type="ChEBI" id="CHEBI:456215"/>
        <dbReference type="EC" id="6.1.1.19"/>
    </reaction>
</comment>
<keyword evidence="6 11" id="KW-0547">Nucleotide-binding</keyword>
<comment type="subunit">
    <text evidence="3 11">Monomer.</text>
</comment>
<dbReference type="InterPro" id="IPR036695">
    <property type="entry name" value="Arg-tRNA-synth_N_sf"/>
</dbReference>
<evidence type="ECO:0000256" key="6">
    <source>
        <dbReference type="ARBA" id="ARBA00022741"/>
    </source>
</evidence>
<dbReference type="InterPro" id="IPR005148">
    <property type="entry name" value="Arg-tRNA-synth_N"/>
</dbReference>
<evidence type="ECO:0000256" key="8">
    <source>
        <dbReference type="ARBA" id="ARBA00022917"/>
    </source>
</evidence>
<dbReference type="InterPro" id="IPR035684">
    <property type="entry name" value="ArgRS_core"/>
</dbReference>
<dbReference type="InterPro" id="IPR008909">
    <property type="entry name" value="DALR_anticod-bd"/>
</dbReference>
<dbReference type="CDD" id="cd00671">
    <property type="entry name" value="ArgRS_core"/>
    <property type="match status" value="1"/>
</dbReference>
<dbReference type="FunFam" id="1.10.730.10:FF:000008">
    <property type="entry name" value="Arginine--tRNA ligase"/>
    <property type="match status" value="1"/>
</dbReference>
<dbReference type="SUPFAM" id="SSF55190">
    <property type="entry name" value="Arginyl-tRNA synthetase (ArgRS), N-terminal 'additional' domain"/>
    <property type="match status" value="1"/>
</dbReference>
<dbReference type="FunFam" id="3.40.50.620:FF:000062">
    <property type="entry name" value="Arginine--tRNA ligase"/>
    <property type="match status" value="1"/>
</dbReference>
<dbReference type="Gene3D" id="3.40.50.620">
    <property type="entry name" value="HUPs"/>
    <property type="match status" value="1"/>
</dbReference>
<dbReference type="GO" id="GO:0005737">
    <property type="term" value="C:cytoplasm"/>
    <property type="evidence" value="ECO:0007669"/>
    <property type="project" value="UniProtKB-SubCell"/>
</dbReference>
<keyword evidence="8 11" id="KW-0648">Protein biosynthesis</keyword>
<evidence type="ECO:0000313" key="16">
    <source>
        <dbReference type="Proteomes" id="UP000199695"/>
    </source>
</evidence>
<dbReference type="EC" id="6.1.1.19" evidence="11"/>
<feature type="short sequence motif" description="'HIGH' region" evidence="11">
    <location>
        <begin position="132"/>
        <end position="142"/>
    </location>
</feature>